<comment type="caution">
    <text evidence="6">The sequence shown here is derived from an EMBL/GenBank/DDBJ whole genome shotgun (WGS) entry which is preliminary data.</text>
</comment>
<organism evidence="6 8">
    <name type="scientific">Verticillium dahliae</name>
    <name type="common">Verticillium wilt</name>
    <dbReference type="NCBI Taxonomy" id="27337"/>
    <lineage>
        <taxon>Eukaryota</taxon>
        <taxon>Fungi</taxon>
        <taxon>Dikarya</taxon>
        <taxon>Ascomycota</taxon>
        <taxon>Pezizomycotina</taxon>
        <taxon>Sordariomycetes</taxon>
        <taxon>Hypocreomycetidae</taxon>
        <taxon>Glomerellales</taxon>
        <taxon>Plectosphaerellaceae</taxon>
        <taxon>Verticillium</taxon>
    </lineage>
</organism>
<evidence type="ECO:0000313" key="6">
    <source>
        <dbReference type="EMBL" id="RXG47712.1"/>
    </source>
</evidence>
<dbReference type="PRINTS" id="PR00081">
    <property type="entry name" value="GDHRDH"/>
</dbReference>
<keyword evidence="3" id="KW-0560">Oxidoreductase</keyword>
<dbReference type="OMA" id="NTTWCAT"/>
<dbReference type="Proteomes" id="UP000288725">
    <property type="component" value="Unassembled WGS sequence"/>
</dbReference>
<dbReference type="GO" id="GO:0016491">
    <property type="term" value="F:oxidoreductase activity"/>
    <property type="evidence" value="ECO:0007669"/>
    <property type="project" value="UniProtKB-KW"/>
</dbReference>
<gene>
    <name evidence="5" type="ORF">BJF96_g1969</name>
    <name evidence="6" type="ORF">VDGE_04093</name>
</gene>
<dbReference type="Pfam" id="PF00106">
    <property type="entry name" value="adh_short"/>
    <property type="match status" value="1"/>
</dbReference>
<reference evidence="5 7" key="1">
    <citation type="submission" date="2017-12" db="EMBL/GenBank/DDBJ databases">
        <title>Comparative genomics yields insights into virulence evolution of Verticillium dahliae.</title>
        <authorList>
            <person name="Fan R."/>
            <person name="Armitage A.D."/>
            <person name="Cascant-Lopez E."/>
            <person name="Sobczyk M."/>
            <person name="Cockerton H.M."/>
            <person name="Harrison R.J."/>
        </authorList>
    </citation>
    <scope>NUCLEOTIDE SEQUENCE [LARGE SCALE GENOMIC DNA]</scope>
    <source>
        <strain evidence="5 7">12008</strain>
    </source>
</reference>
<name>A0A2J8E4P6_VERDA</name>
<dbReference type="AlphaFoldDB" id="A0A2J8E4P6"/>
<evidence type="ECO:0008006" key="9">
    <source>
        <dbReference type="Google" id="ProtNLM"/>
    </source>
</evidence>
<dbReference type="Gene3D" id="3.40.50.720">
    <property type="entry name" value="NAD(P)-binding Rossmann-like Domain"/>
    <property type="match status" value="1"/>
</dbReference>
<dbReference type="PANTHER" id="PTHR24320:SF282">
    <property type="entry name" value="WW DOMAIN-CONTAINING OXIDOREDUCTASE"/>
    <property type="match status" value="1"/>
</dbReference>
<dbReference type="EMBL" id="MPSH01000005">
    <property type="protein sequence ID" value="PNH34552.1"/>
    <property type="molecule type" value="Genomic_DNA"/>
</dbReference>
<dbReference type="SUPFAM" id="SSF51735">
    <property type="entry name" value="NAD(P)-binding Rossmann-fold domains"/>
    <property type="match status" value="1"/>
</dbReference>
<evidence type="ECO:0000313" key="7">
    <source>
        <dbReference type="Proteomes" id="UP000236305"/>
    </source>
</evidence>
<dbReference type="OrthoDB" id="191139at2759"/>
<dbReference type="PRINTS" id="PR00080">
    <property type="entry name" value="SDRFAMILY"/>
</dbReference>
<dbReference type="SMR" id="A0A2J8E4P6"/>
<dbReference type="PANTHER" id="PTHR24320">
    <property type="entry name" value="RETINOL DEHYDROGENASE"/>
    <property type="match status" value="1"/>
</dbReference>
<evidence type="ECO:0000256" key="2">
    <source>
        <dbReference type="ARBA" id="ARBA00022857"/>
    </source>
</evidence>
<comment type="similarity">
    <text evidence="1 4">Belongs to the short-chain dehydrogenases/reductases (SDR) family.</text>
</comment>
<evidence type="ECO:0000313" key="8">
    <source>
        <dbReference type="Proteomes" id="UP000288725"/>
    </source>
</evidence>
<dbReference type="Proteomes" id="UP000236305">
    <property type="component" value="Unassembled WGS sequence"/>
</dbReference>
<keyword evidence="2" id="KW-0521">NADP</keyword>
<proteinExistence type="inferred from homology"/>
<dbReference type="InterPro" id="IPR002347">
    <property type="entry name" value="SDR_fam"/>
</dbReference>
<evidence type="ECO:0000256" key="4">
    <source>
        <dbReference type="RuleBase" id="RU000363"/>
    </source>
</evidence>
<dbReference type="InterPro" id="IPR036291">
    <property type="entry name" value="NAD(P)-bd_dom_sf"/>
</dbReference>
<protein>
    <recommendedName>
        <fullName evidence="9">Retinol dehydrogenase</fullName>
    </recommendedName>
</protein>
<reference evidence="6 8" key="2">
    <citation type="submission" date="2018-12" db="EMBL/GenBank/DDBJ databases">
        <title>Genome of Verticillium dahliae isolate Getta Getta.</title>
        <authorList>
            <person name="Gardiner D.M."/>
        </authorList>
    </citation>
    <scope>NUCLEOTIDE SEQUENCE [LARGE SCALE GENOMIC DNA]</scope>
    <source>
        <strain evidence="6 8">Getta Getta</strain>
    </source>
</reference>
<evidence type="ECO:0000256" key="3">
    <source>
        <dbReference type="ARBA" id="ARBA00023002"/>
    </source>
</evidence>
<evidence type="ECO:0000313" key="5">
    <source>
        <dbReference type="EMBL" id="PNH34552.1"/>
    </source>
</evidence>
<accession>A0A2J8E4P6</accession>
<sequence length="310" mass="33516">MVSFNPDKDIPDLSGRVILVTGGNIGIGKETVLQLSKHKPARIYLAARTESKAQAAIDEIRKTVPNAAPISFLSLDLTSFDSIKKAAAEFLSKEDRLDILINNAGIMATPNGTTKEGYEIQFGTNHVGHALLTNLLLPTLKRTAAATSPPRDVRIVNISSLLENTAPPTNPYDFAKLKTEYASVSPFTRYGISKLANVHHASALARRHPDLKVVSLHPGVVRTNLAASGPGAKWPIFKPVLSVLGLFLTSVATGTKNSLWAATSPDVQSGAFYYPVGLSVKDTKASKNARDKDLEDQLWEWTEKELASHV</sequence>
<dbReference type="EMBL" id="RSDZ01000031">
    <property type="protein sequence ID" value="RXG47712.1"/>
    <property type="molecule type" value="Genomic_DNA"/>
</dbReference>
<evidence type="ECO:0000256" key="1">
    <source>
        <dbReference type="ARBA" id="ARBA00006484"/>
    </source>
</evidence>